<dbReference type="Gene3D" id="2.170.270.10">
    <property type="entry name" value="SET domain"/>
    <property type="match status" value="1"/>
</dbReference>
<reference evidence="2" key="1">
    <citation type="journal article" date="2020" name="bioRxiv">
        <title>Whole genome comparisons of ergot fungi reveals the divergence and evolution of species within the genus Claviceps are the result of varying mechanisms driving genome evolution and host range expansion.</title>
        <authorList>
            <person name="Wyka S.A."/>
            <person name="Mondo S.J."/>
            <person name="Liu M."/>
            <person name="Dettman J."/>
            <person name="Nalam V."/>
            <person name="Broders K.D."/>
        </authorList>
    </citation>
    <scope>NUCLEOTIDE SEQUENCE</scope>
    <source>
        <strain evidence="2">CCC 602</strain>
    </source>
</reference>
<gene>
    <name evidence="2" type="ORF">E4U43_007866</name>
</gene>
<evidence type="ECO:0000313" key="3">
    <source>
        <dbReference type="Proteomes" id="UP000748025"/>
    </source>
</evidence>
<dbReference type="EMBL" id="SRPW01000762">
    <property type="protein sequence ID" value="KAG6012277.1"/>
    <property type="molecule type" value="Genomic_DNA"/>
</dbReference>
<dbReference type="OrthoDB" id="438641at2759"/>
<dbReference type="InterPro" id="IPR001214">
    <property type="entry name" value="SET_dom"/>
</dbReference>
<dbReference type="Pfam" id="PF00856">
    <property type="entry name" value="SET"/>
    <property type="match status" value="1"/>
</dbReference>
<dbReference type="InterPro" id="IPR053185">
    <property type="entry name" value="SET_domain_protein"/>
</dbReference>
<sequence length="333" mass="37248">MPGHHSYSFIQLPRDAPFVLRPSPGKGWGAFAKRRIEVGQLIIKESPFFVIRKSPTERTEDILKIAVATLSPIQKLQFSLIRKNSIQVFTSMEEAFDENCFKLGDNADPGLCGLFPLHSRLNHSCVPNATISRVGYNLESFANTCIQSDEEICFSYNGGFEALTMVERHRLLAFVCTCKACRPGTTFQQCSDMRRRLIRGLHFLCQRRRADQHPDAAQIILDPILRQTAAAGEIPLSSRFIYEVLSCLLLEQEGLLNDILQSKAQKGVGHMSTAFRNKDNADIAAAAMAQTSWLERLDIACRLWGRRDPADAQLASINADRRRALAARSSSHA</sequence>
<dbReference type="Proteomes" id="UP000748025">
    <property type="component" value="Unassembled WGS sequence"/>
</dbReference>
<feature type="domain" description="SET" evidence="1">
    <location>
        <begin position="16"/>
        <end position="157"/>
    </location>
</feature>
<protein>
    <recommendedName>
        <fullName evidence="1">SET domain-containing protein</fullName>
    </recommendedName>
</protein>
<evidence type="ECO:0000313" key="2">
    <source>
        <dbReference type="EMBL" id="KAG6012277.1"/>
    </source>
</evidence>
<organism evidence="2 3">
    <name type="scientific">Claviceps pusilla</name>
    <dbReference type="NCBI Taxonomy" id="123648"/>
    <lineage>
        <taxon>Eukaryota</taxon>
        <taxon>Fungi</taxon>
        <taxon>Dikarya</taxon>
        <taxon>Ascomycota</taxon>
        <taxon>Pezizomycotina</taxon>
        <taxon>Sordariomycetes</taxon>
        <taxon>Hypocreomycetidae</taxon>
        <taxon>Hypocreales</taxon>
        <taxon>Clavicipitaceae</taxon>
        <taxon>Claviceps</taxon>
    </lineage>
</organism>
<dbReference type="PANTHER" id="PTHR47332:SF4">
    <property type="entry name" value="SET DOMAIN-CONTAINING PROTEIN 5"/>
    <property type="match status" value="1"/>
</dbReference>
<keyword evidence="3" id="KW-1185">Reference proteome</keyword>
<dbReference type="SMART" id="SM00317">
    <property type="entry name" value="SET"/>
    <property type="match status" value="1"/>
</dbReference>
<dbReference type="AlphaFoldDB" id="A0A9P7T074"/>
<dbReference type="PROSITE" id="PS50280">
    <property type="entry name" value="SET"/>
    <property type="match status" value="1"/>
</dbReference>
<comment type="caution">
    <text evidence="2">The sequence shown here is derived from an EMBL/GenBank/DDBJ whole genome shotgun (WGS) entry which is preliminary data.</text>
</comment>
<dbReference type="SUPFAM" id="SSF82199">
    <property type="entry name" value="SET domain"/>
    <property type="match status" value="1"/>
</dbReference>
<accession>A0A9P7T074</accession>
<name>A0A9P7T074_9HYPO</name>
<dbReference type="InterPro" id="IPR046341">
    <property type="entry name" value="SET_dom_sf"/>
</dbReference>
<proteinExistence type="predicted"/>
<dbReference type="CDD" id="cd20071">
    <property type="entry name" value="SET_SMYD"/>
    <property type="match status" value="1"/>
</dbReference>
<dbReference type="PANTHER" id="PTHR47332">
    <property type="entry name" value="SET DOMAIN-CONTAINING PROTEIN 5"/>
    <property type="match status" value="1"/>
</dbReference>
<evidence type="ECO:0000259" key="1">
    <source>
        <dbReference type="PROSITE" id="PS50280"/>
    </source>
</evidence>